<dbReference type="STRING" id="947013.SAMN04488109_3697"/>
<dbReference type="SUPFAM" id="SSF82199">
    <property type="entry name" value="SET domain"/>
    <property type="match status" value="1"/>
</dbReference>
<dbReference type="InterPro" id="IPR046341">
    <property type="entry name" value="SET_dom_sf"/>
</dbReference>
<accession>A0A1M5S0X3</accession>
<dbReference type="CDD" id="cd08161">
    <property type="entry name" value="SET"/>
    <property type="match status" value="1"/>
</dbReference>
<dbReference type="PROSITE" id="PS50280">
    <property type="entry name" value="SET"/>
    <property type="match status" value="1"/>
</dbReference>
<keyword evidence="3" id="KW-1185">Reference proteome</keyword>
<dbReference type="AlphaFoldDB" id="A0A1M5S0X3"/>
<dbReference type="Gene3D" id="2.170.270.10">
    <property type="entry name" value="SET domain"/>
    <property type="match status" value="1"/>
</dbReference>
<evidence type="ECO:0000313" key="2">
    <source>
        <dbReference type="EMBL" id="SHH32292.1"/>
    </source>
</evidence>
<dbReference type="InterPro" id="IPR001214">
    <property type="entry name" value="SET_dom"/>
</dbReference>
<dbReference type="RefSeq" id="WP_073136759.1">
    <property type="nucleotide sequence ID" value="NZ_FQWQ01000002.1"/>
</dbReference>
<organism evidence="2 3">
    <name type="scientific">Chryseolinea serpens</name>
    <dbReference type="NCBI Taxonomy" id="947013"/>
    <lineage>
        <taxon>Bacteria</taxon>
        <taxon>Pseudomonadati</taxon>
        <taxon>Bacteroidota</taxon>
        <taxon>Cytophagia</taxon>
        <taxon>Cytophagales</taxon>
        <taxon>Fulvivirgaceae</taxon>
        <taxon>Chryseolinea</taxon>
    </lineage>
</organism>
<feature type="domain" description="SET" evidence="1">
    <location>
        <begin position="4"/>
        <end position="112"/>
    </location>
</feature>
<proteinExistence type="predicted"/>
<sequence>MIHPHTELRFISDKIGYGVVATKFIPKGTITWALDKLDRIFTPAQVRAMDPLYQQVLDTYTYRNPEGNHILCWDNARFVNHSSNSNCITTAYEFEIAIRDIYPGEQLTDDYGYLNLEEPFEVVPEEGTDRVIIYPDDLVRFYHIWDEKLLEAFARLQDVEQPLLHILDLNTVAKARRVSAGEEQMDSILNCYCPQHGRINGEAQQIKVRSPKISYPF</sequence>
<dbReference type="SMART" id="SM00317">
    <property type="entry name" value="SET"/>
    <property type="match status" value="1"/>
</dbReference>
<dbReference type="Proteomes" id="UP000184212">
    <property type="component" value="Unassembled WGS sequence"/>
</dbReference>
<dbReference type="OrthoDB" id="166979at2"/>
<evidence type="ECO:0000259" key="1">
    <source>
        <dbReference type="PROSITE" id="PS50280"/>
    </source>
</evidence>
<evidence type="ECO:0000313" key="3">
    <source>
        <dbReference type="Proteomes" id="UP000184212"/>
    </source>
</evidence>
<gene>
    <name evidence="2" type="ORF">SAMN04488109_3697</name>
</gene>
<dbReference type="Pfam" id="PF00856">
    <property type="entry name" value="SET"/>
    <property type="match status" value="1"/>
</dbReference>
<name>A0A1M5S0X3_9BACT</name>
<dbReference type="EMBL" id="FQWQ01000002">
    <property type="protein sequence ID" value="SHH32292.1"/>
    <property type="molecule type" value="Genomic_DNA"/>
</dbReference>
<protein>
    <recommendedName>
        <fullName evidence="1">SET domain-containing protein</fullName>
    </recommendedName>
</protein>
<reference evidence="2 3" key="1">
    <citation type="submission" date="2016-11" db="EMBL/GenBank/DDBJ databases">
        <authorList>
            <person name="Jaros S."/>
            <person name="Januszkiewicz K."/>
            <person name="Wedrychowicz H."/>
        </authorList>
    </citation>
    <scope>NUCLEOTIDE SEQUENCE [LARGE SCALE GENOMIC DNA]</scope>
    <source>
        <strain evidence="2 3">DSM 24574</strain>
    </source>
</reference>